<reference evidence="3 4" key="1">
    <citation type="submission" date="2019-03" db="EMBL/GenBank/DDBJ databases">
        <title>Genomic Encyclopedia of Type Strains, Phase IV (KMG-IV): sequencing the most valuable type-strain genomes for metagenomic binning, comparative biology and taxonomic classification.</title>
        <authorList>
            <person name="Goeker M."/>
        </authorList>
    </citation>
    <scope>NUCLEOTIDE SEQUENCE [LARGE SCALE GENOMIC DNA]</scope>
    <source>
        <strain evidence="3 4">DSM 100433</strain>
    </source>
</reference>
<sequence>MDQEKKLPQAQQPKEVGGLPPAAQGQKPPFPRNDYLSKEAPRTDADGADAKTAELRRRCSNERAMLCTLGSLLLGVIFCETMLFGGLGMSVPVFTLLCYLLVFWYLHREGEKAPRAVRWMMVPNCLLALSFLLHHNPSTMFLAVLTMLVLWAGQLLVLGKVPISSLFSFETVSQSCFWLIGKPVQHLFLPLYTLRKTQKHKSRRLAMALLGVLAALPVLAVLLILFALADPIFGEGLYAVQRAIGLRPVNLFGDLLFGTFLGLGLAALLLGLREEEKQPAKAKSLSVLDPVLVSSFLILLDLVVLSFVGVQLGYFFGGEERLNLDWLTYAEYARRGFFELAAASGIVFTVVLLALILCRRREGGIPRLVRALLAVLCLSDGVVLLSAVQRMLLYVRAYGLSLKRLLTLWFMLVVGVSLILLLVRCLYERFPAAKWVCVALIAGVCLLRCVNVERLVAHYNVERYLAPDSQVEVDCGYFSRLSYTAAPELQPLFDAGLDDGLYDVLVSWDLQLERSHPIYGFTLERPAAKRMLEQNWGLVEEYDWYGPKAEYWDDDWDE</sequence>
<feature type="transmembrane region" description="Helical" evidence="2">
    <location>
        <begin position="140"/>
        <end position="158"/>
    </location>
</feature>
<evidence type="ECO:0000256" key="2">
    <source>
        <dbReference type="SAM" id="Phobius"/>
    </source>
</evidence>
<gene>
    <name evidence="3" type="ORF">EDD78_104117</name>
</gene>
<dbReference type="AlphaFoldDB" id="A0A9X8UJJ7"/>
<keyword evidence="2" id="KW-1133">Transmembrane helix</keyword>
<dbReference type="Pfam" id="PF13687">
    <property type="entry name" value="DUF4153"/>
    <property type="match status" value="1"/>
</dbReference>
<protein>
    <submittedName>
        <fullName evidence="3">Uncharacterized protein DUF4173</fullName>
    </submittedName>
</protein>
<dbReference type="InterPro" id="IPR025291">
    <property type="entry name" value="DUF4153"/>
</dbReference>
<feature type="transmembrane region" description="Helical" evidence="2">
    <location>
        <begin position="205"/>
        <end position="229"/>
    </location>
</feature>
<evidence type="ECO:0000313" key="4">
    <source>
        <dbReference type="Proteomes" id="UP000294682"/>
    </source>
</evidence>
<feature type="transmembrane region" description="Helical" evidence="2">
    <location>
        <begin position="408"/>
        <end position="427"/>
    </location>
</feature>
<name>A0A9X8UJJ7_9FIRM</name>
<accession>A0A9X8UJJ7</accession>
<keyword evidence="2" id="KW-0472">Membrane</keyword>
<organism evidence="3 4">
    <name type="scientific">Harryflintia acetispora</name>
    <dbReference type="NCBI Taxonomy" id="1849041"/>
    <lineage>
        <taxon>Bacteria</taxon>
        <taxon>Bacillati</taxon>
        <taxon>Bacillota</taxon>
        <taxon>Clostridia</taxon>
        <taxon>Eubacteriales</taxon>
        <taxon>Oscillospiraceae</taxon>
        <taxon>Harryflintia</taxon>
    </lineage>
</organism>
<comment type="caution">
    <text evidence="3">The sequence shown here is derived from an EMBL/GenBank/DDBJ whole genome shotgun (WGS) entry which is preliminary data.</text>
</comment>
<feature type="transmembrane region" description="Helical" evidence="2">
    <location>
        <begin position="89"/>
        <end position="107"/>
    </location>
</feature>
<feature type="compositionally biased region" description="Basic and acidic residues" evidence="1">
    <location>
        <begin position="35"/>
        <end position="51"/>
    </location>
</feature>
<dbReference type="EMBL" id="SLUK01000004">
    <property type="protein sequence ID" value="TCL43779.1"/>
    <property type="molecule type" value="Genomic_DNA"/>
</dbReference>
<keyword evidence="4" id="KW-1185">Reference proteome</keyword>
<evidence type="ECO:0000256" key="1">
    <source>
        <dbReference type="SAM" id="MobiDB-lite"/>
    </source>
</evidence>
<feature type="transmembrane region" description="Helical" evidence="2">
    <location>
        <begin position="336"/>
        <end position="356"/>
    </location>
</feature>
<dbReference type="Proteomes" id="UP000294682">
    <property type="component" value="Unassembled WGS sequence"/>
</dbReference>
<keyword evidence="2" id="KW-0812">Transmembrane</keyword>
<evidence type="ECO:0000313" key="3">
    <source>
        <dbReference type="EMBL" id="TCL43779.1"/>
    </source>
</evidence>
<feature type="transmembrane region" description="Helical" evidence="2">
    <location>
        <begin position="116"/>
        <end position="134"/>
    </location>
</feature>
<feature type="transmembrane region" description="Helical" evidence="2">
    <location>
        <begin position="249"/>
        <end position="270"/>
    </location>
</feature>
<feature type="transmembrane region" description="Helical" evidence="2">
    <location>
        <begin position="291"/>
        <end position="316"/>
    </location>
</feature>
<proteinExistence type="predicted"/>
<dbReference type="RefSeq" id="WP_132084365.1">
    <property type="nucleotide sequence ID" value="NZ_SLUK01000004.1"/>
</dbReference>
<feature type="transmembrane region" description="Helical" evidence="2">
    <location>
        <begin position="368"/>
        <end position="388"/>
    </location>
</feature>
<feature type="region of interest" description="Disordered" evidence="1">
    <location>
        <begin position="1"/>
        <end position="51"/>
    </location>
</feature>